<dbReference type="RefSeq" id="WP_129355508.1">
    <property type="nucleotide sequence ID" value="NZ_CP026538.1"/>
</dbReference>
<dbReference type="Proteomes" id="UP000293296">
    <property type="component" value="Chromosome"/>
</dbReference>
<name>A0A4P6HPN7_9BACT</name>
<dbReference type="EMBL" id="CP026538">
    <property type="protein sequence ID" value="QAZ69271.1"/>
    <property type="molecule type" value="Genomic_DNA"/>
</dbReference>
<dbReference type="AlphaFoldDB" id="A0A4P6HPN7"/>
<sequence length="163" mass="17866">MDHIEKASQEIFRVFMAEHWVRYYFAMQNGEVVFLDVPDEAIEAVKAHDAGLAEFVAGVNGQSIDMESSRRAVGEHVFRTMEGGQYPPGLVGKAFDGPQLGLLLKLFTVWLSGHEAMLDAQPLPLAEWERLFTAWRQDPAVARFAASLAQAGNPATPGSGAVH</sequence>
<proteinExistence type="predicted"/>
<gene>
    <name evidence="1" type="ORF">C3Y92_19315</name>
</gene>
<dbReference type="KEGG" id="dcb:C3Y92_19315"/>
<reference evidence="1 2" key="1">
    <citation type="submission" date="2018-02" db="EMBL/GenBank/DDBJ databases">
        <title>Genome sequence of Desulfovibrio carbinolicus DSM 3852.</title>
        <authorList>
            <person name="Wilbanks E."/>
            <person name="Skennerton C.T."/>
            <person name="Orphan V.J."/>
        </authorList>
    </citation>
    <scope>NUCLEOTIDE SEQUENCE [LARGE SCALE GENOMIC DNA]</scope>
    <source>
        <strain evidence="1 2">DSM 3852</strain>
    </source>
</reference>
<dbReference type="OrthoDB" id="5455222at2"/>
<accession>A0A4P6HPN7</accession>
<organism evidence="1 2">
    <name type="scientific">Solidesulfovibrio carbinolicus</name>
    <dbReference type="NCBI Taxonomy" id="296842"/>
    <lineage>
        <taxon>Bacteria</taxon>
        <taxon>Pseudomonadati</taxon>
        <taxon>Thermodesulfobacteriota</taxon>
        <taxon>Desulfovibrionia</taxon>
        <taxon>Desulfovibrionales</taxon>
        <taxon>Desulfovibrionaceae</taxon>
        <taxon>Solidesulfovibrio</taxon>
    </lineage>
</organism>
<evidence type="ECO:0000313" key="2">
    <source>
        <dbReference type="Proteomes" id="UP000293296"/>
    </source>
</evidence>
<evidence type="ECO:0000313" key="1">
    <source>
        <dbReference type="EMBL" id="QAZ69271.1"/>
    </source>
</evidence>
<protein>
    <submittedName>
        <fullName evidence="1">Uncharacterized protein</fullName>
    </submittedName>
</protein>
<keyword evidence="2" id="KW-1185">Reference proteome</keyword>